<gene>
    <name evidence="3" type="ORF">STPYR_12509</name>
</gene>
<proteinExistence type="predicted"/>
<dbReference type="InterPro" id="IPR001789">
    <property type="entry name" value="Sig_transdc_resp-reg_receiver"/>
</dbReference>
<dbReference type="EMBL" id="FLTS01000001">
    <property type="protein sequence ID" value="SBV37573.1"/>
    <property type="molecule type" value="Genomic_DNA"/>
</dbReference>
<evidence type="ECO:0000256" key="1">
    <source>
        <dbReference type="PROSITE-ProRule" id="PRU00169"/>
    </source>
</evidence>
<dbReference type="SMART" id="SM00448">
    <property type="entry name" value="REC"/>
    <property type="match status" value="1"/>
</dbReference>
<accession>A0A1Y5Q5R5</accession>
<feature type="domain" description="Response regulatory" evidence="2">
    <location>
        <begin position="9"/>
        <end position="120"/>
    </location>
</feature>
<evidence type="ECO:0000259" key="2">
    <source>
        <dbReference type="PROSITE" id="PS50110"/>
    </source>
</evidence>
<keyword evidence="1" id="KW-0597">Phosphoprotein</keyword>
<reference evidence="3" key="1">
    <citation type="submission" date="2016-03" db="EMBL/GenBank/DDBJ databases">
        <authorList>
            <person name="Ploux O."/>
        </authorList>
    </citation>
    <scope>NUCLEOTIDE SEQUENCE</scope>
    <source>
        <strain evidence="3">UC10</strain>
    </source>
</reference>
<name>A0A1Y5Q5R5_9GAMM</name>
<dbReference type="InterPro" id="IPR011006">
    <property type="entry name" value="CheY-like_superfamily"/>
</dbReference>
<dbReference type="Gene3D" id="3.40.50.2300">
    <property type="match status" value="1"/>
</dbReference>
<evidence type="ECO:0000313" key="3">
    <source>
        <dbReference type="EMBL" id="SBV37573.1"/>
    </source>
</evidence>
<protein>
    <recommendedName>
        <fullName evidence="2">Response regulatory domain-containing protein</fullName>
    </recommendedName>
</protein>
<sequence>MSKRFAGRRILVVEDEYLLAQCLADLLQNEGAQVLGPASCMEDADALLDGSPLPDAAVLDINLGNQNVYPLADRLADGHVPLLFTSGYDRELVPVRHADSPRCAKPFGVDQVRTQLLALLDVGADAGADVR</sequence>
<dbReference type="SUPFAM" id="SSF52172">
    <property type="entry name" value="CheY-like"/>
    <property type="match status" value="1"/>
</dbReference>
<dbReference type="GO" id="GO:0000160">
    <property type="term" value="P:phosphorelay signal transduction system"/>
    <property type="evidence" value="ECO:0007669"/>
    <property type="project" value="InterPro"/>
</dbReference>
<feature type="modified residue" description="4-aspartylphosphate" evidence="1">
    <location>
        <position position="60"/>
    </location>
</feature>
<dbReference type="PROSITE" id="PS50110">
    <property type="entry name" value="RESPONSE_REGULATORY"/>
    <property type="match status" value="1"/>
</dbReference>
<organism evidence="3">
    <name type="scientific">uncultured Stenotrophomonas sp</name>
    <dbReference type="NCBI Taxonomy" id="165438"/>
    <lineage>
        <taxon>Bacteria</taxon>
        <taxon>Pseudomonadati</taxon>
        <taxon>Pseudomonadota</taxon>
        <taxon>Gammaproteobacteria</taxon>
        <taxon>Lysobacterales</taxon>
        <taxon>Lysobacteraceae</taxon>
        <taxon>Stenotrophomonas</taxon>
        <taxon>environmental samples</taxon>
    </lineage>
</organism>
<dbReference type="AlphaFoldDB" id="A0A1Y5Q5R5"/>